<evidence type="ECO:0000256" key="1">
    <source>
        <dbReference type="SAM" id="MobiDB-lite"/>
    </source>
</evidence>
<dbReference type="Proteomes" id="UP000286862">
    <property type="component" value="Unassembled WGS sequence"/>
</dbReference>
<reference evidence="2 3" key="1">
    <citation type="submission" date="2017-01" db="EMBL/GenBank/DDBJ databases">
        <title>The cable genome- insights into the physiology and evolution of filamentous bacteria capable of sulfide oxidation via long distance electron transfer.</title>
        <authorList>
            <person name="Schreiber L."/>
            <person name="Bjerg J.T."/>
            <person name="Boggild A."/>
            <person name="Van De Vossenberg J."/>
            <person name="Meysman F."/>
            <person name="Nielsen L.P."/>
            <person name="Schramm A."/>
            <person name="Kjeldsen K.U."/>
        </authorList>
    </citation>
    <scope>NUCLEOTIDE SEQUENCE [LARGE SCALE GENOMIC DNA]</scope>
    <source>
        <strain evidence="2">A2</strain>
    </source>
</reference>
<organism evidence="2 3">
    <name type="scientific">Candidatus Electrothrix marina</name>
    <dbReference type="NCBI Taxonomy" id="1859130"/>
    <lineage>
        <taxon>Bacteria</taxon>
        <taxon>Pseudomonadati</taxon>
        <taxon>Thermodesulfobacteriota</taxon>
        <taxon>Desulfobulbia</taxon>
        <taxon>Desulfobulbales</taxon>
        <taxon>Desulfobulbaceae</taxon>
        <taxon>Candidatus Electrothrix</taxon>
    </lineage>
</organism>
<name>A0A3S3UB28_9BACT</name>
<comment type="caution">
    <text evidence="2">The sequence shown here is derived from an EMBL/GenBank/DDBJ whole genome shotgun (WGS) entry which is preliminary data.</text>
</comment>
<accession>A0A3S3UB28</accession>
<dbReference type="AlphaFoldDB" id="A0A3S3UB28"/>
<protein>
    <submittedName>
        <fullName evidence="2">Uncharacterized protein</fullName>
    </submittedName>
</protein>
<evidence type="ECO:0000313" key="3">
    <source>
        <dbReference type="Proteomes" id="UP000286862"/>
    </source>
</evidence>
<gene>
    <name evidence="2" type="ORF">VT99_11491</name>
</gene>
<dbReference type="EMBL" id="MTKQ01000149">
    <property type="protein sequence ID" value="RWX47765.1"/>
    <property type="molecule type" value="Genomic_DNA"/>
</dbReference>
<feature type="compositionally biased region" description="Basic and acidic residues" evidence="1">
    <location>
        <begin position="31"/>
        <end position="48"/>
    </location>
</feature>
<sequence length="48" mass="5739">FGESELLEHPSHEVREIANPKLALIKKSVHRNREREAKRNSSREQRFE</sequence>
<feature type="region of interest" description="Disordered" evidence="1">
    <location>
        <begin position="27"/>
        <end position="48"/>
    </location>
</feature>
<feature type="non-terminal residue" evidence="2">
    <location>
        <position position="1"/>
    </location>
</feature>
<proteinExistence type="predicted"/>
<evidence type="ECO:0000313" key="2">
    <source>
        <dbReference type="EMBL" id="RWX47765.1"/>
    </source>
</evidence>